<dbReference type="PANTHER" id="PTHR43133:SF58">
    <property type="entry name" value="ECF RNA POLYMERASE SIGMA FACTOR SIGD"/>
    <property type="match status" value="1"/>
</dbReference>
<keyword evidence="5" id="KW-0804">Transcription</keyword>
<keyword evidence="4" id="KW-0238">DNA-binding</keyword>
<dbReference type="SUPFAM" id="SSF88659">
    <property type="entry name" value="Sigma3 and sigma4 domains of RNA polymerase sigma factors"/>
    <property type="match status" value="1"/>
</dbReference>
<dbReference type="Gene3D" id="1.10.10.10">
    <property type="entry name" value="Winged helix-like DNA-binding domain superfamily/Winged helix DNA-binding domain"/>
    <property type="match status" value="1"/>
</dbReference>
<keyword evidence="9" id="KW-1185">Reference proteome</keyword>
<evidence type="ECO:0000259" key="6">
    <source>
        <dbReference type="Pfam" id="PF04542"/>
    </source>
</evidence>
<dbReference type="GO" id="GO:0003677">
    <property type="term" value="F:DNA binding"/>
    <property type="evidence" value="ECO:0007669"/>
    <property type="project" value="UniProtKB-KW"/>
</dbReference>
<dbReference type="Gene3D" id="1.10.1740.10">
    <property type="match status" value="1"/>
</dbReference>
<organism evidence="8 9">
    <name type="scientific">Novosphingobium resinovorum</name>
    <dbReference type="NCBI Taxonomy" id="158500"/>
    <lineage>
        <taxon>Bacteria</taxon>
        <taxon>Pseudomonadati</taxon>
        <taxon>Pseudomonadota</taxon>
        <taxon>Alphaproteobacteria</taxon>
        <taxon>Sphingomonadales</taxon>
        <taxon>Sphingomonadaceae</taxon>
        <taxon>Novosphingobium</taxon>
    </lineage>
</organism>
<evidence type="ECO:0000256" key="5">
    <source>
        <dbReference type="ARBA" id="ARBA00023163"/>
    </source>
</evidence>
<evidence type="ECO:0000313" key="8">
    <source>
        <dbReference type="EMBL" id="AOR80148.1"/>
    </source>
</evidence>
<dbReference type="InterPro" id="IPR014284">
    <property type="entry name" value="RNA_pol_sigma-70_dom"/>
</dbReference>
<dbReference type="KEGG" id="nre:BES08_23360"/>
<evidence type="ECO:0000256" key="4">
    <source>
        <dbReference type="ARBA" id="ARBA00023125"/>
    </source>
</evidence>
<comment type="similarity">
    <text evidence="1">Belongs to the sigma-70 factor family. ECF subfamily.</text>
</comment>
<evidence type="ECO:0000259" key="7">
    <source>
        <dbReference type="Pfam" id="PF08281"/>
    </source>
</evidence>
<dbReference type="EMBL" id="CP017076">
    <property type="protein sequence ID" value="AOR80148.1"/>
    <property type="molecule type" value="Genomic_DNA"/>
</dbReference>
<dbReference type="InterPro" id="IPR007627">
    <property type="entry name" value="RNA_pol_sigma70_r2"/>
</dbReference>
<protein>
    <recommendedName>
        <fullName evidence="10">RNA polymerase subunit sigma-70</fullName>
    </recommendedName>
</protein>
<gene>
    <name evidence="8" type="ORF">BES08_23360</name>
</gene>
<feature type="domain" description="RNA polymerase sigma factor 70 region 4 type 2" evidence="7">
    <location>
        <begin position="113"/>
        <end position="165"/>
    </location>
</feature>
<keyword evidence="8" id="KW-0614">Plasmid</keyword>
<evidence type="ECO:0000313" key="9">
    <source>
        <dbReference type="Proteomes" id="UP000094626"/>
    </source>
</evidence>
<dbReference type="Pfam" id="PF08281">
    <property type="entry name" value="Sigma70_r4_2"/>
    <property type="match status" value="1"/>
</dbReference>
<accession>A0A1D8ADE1</accession>
<dbReference type="SUPFAM" id="SSF88946">
    <property type="entry name" value="Sigma2 domain of RNA polymerase sigma factors"/>
    <property type="match status" value="1"/>
</dbReference>
<dbReference type="GO" id="GO:0016987">
    <property type="term" value="F:sigma factor activity"/>
    <property type="evidence" value="ECO:0007669"/>
    <property type="project" value="UniProtKB-KW"/>
</dbReference>
<evidence type="ECO:0000256" key="3">
    <source>
        <dbReference type="ARBA" id="ARBA00023082"/>
    </source>
</evidence>
<keyword evidence="2" id="KW-0805">Transcription regulation</keyword>
<proteinExistence type="inferred from homology"/>
<reference evidence="9" key="1">
    <citation type="journal article" date="2017" name="J. Biotechnol.">
        <title>Complete genome sequence of Novosphingobium resinovorum SA1, a versatile xenobiotic-degrading bacterium capable of utilizing sulfanilic acid.</title>
        <authorList>
            <person name="Hegedus B."/>
            <person name="Kos P.B."/>
            <person name="Balint B."/>
            <person name="Maroti G."/>
            <person name="Gan H.M."/>
            <person name="Perei K."/>
            <person name="Rakhely G."/>
        </authorList>
    </citation>
    <scope>NUCLEOTIDE SEQUENCE [LARGE SCALE GENOMIC DNA]</scope>
    <source>
        <strain evidence="9">SA1</strain>
    </source>
</reference>
<dbReference type="Pfam" id="PF04542">
    <property type="entry name" value="Sigma70_r2"/>
    <property type="match status" value="1"/>
</dbReference>
<dbReference type="InterPro" id="IPR039425">
    <property type="entry name" value="RNA_pol_sigma-70-like"/>
</dbReference>
<dbReference type="InterPro" id="IPR013325">
    <property type="entry name" value="RNA_pol_sigma_r2"/>
</dbReference>
<dbReference type="PANTHER" id="PTHR43133">
    <property type="entry name" value="RNA POLYMERASE ECF-TYPE SIGMA FACTO"/>
    <property type="match status" value="1"/>
</dbReference>
<evidence type="ECO:0000256" key="2">
    <source>
        <dbReference type="ARBA" id="ARBA00023015"/>
    </source>
</evidence>
<name>A0A1D8ADE1_9SPHN</name>
<sequence>MQRAQDGDQRAYRLVLRALVPVVRVRVRRRIFDDVLAEDVVQEVLMTLHRLRHTYDPALPLMPWVSAIVSARSVDALRRQGRSRGREINREETLDGAIDPVAAAAFEAIGAERELAGMLNLLPERQRQMIEMVKLQEMSLDAAAQESRLSVSAVKSLLHRAIVRLREHGKQTHG</sequence>
<dbReference type="CDD" id="cd06171">
    <property type="entry name" value="Sigma70_r4"/>
    <property type="match status" value="1"/>
</dbReference>
<dbReference type="InterPro" id="IPR013249">
    <property type="entry name" value="RNA_pol_sigma70_r4_t2"/>
</dbReference>
<dbReference type="GO" id="GO:0006352">
    <property type="term" value="P:DNA-templated transcription initiation"/>
    <property type="evidence" value="ECO:0007669"/>
    <property type="project" value="InterPro"/>
</dbReference>
<dbReference type="InterPro" id="IPR036388">
    <property type="entry name" value="WH-like_DNA-bd_sf"/>
</dbReference>
<evidence type="ECO:0000256" key="1">
    <source>
        <dbReference type="ARBA" id="ARBA00010641"/>
    </source>
</evidence>
<dbReference type="AlphaFoldDB" id="A0A1D8ADE1"/>
<geneLocation type="plasmid" evidence="8 9">
    <name>pSA1</name>
</geneLocation>
<dbReference type="NCBIfam" id="TIGR02937">
    <property type="entry name" value="sigma70-ECF"/>
    <property type="match status" value="1"/>
</dbReference>
<dbReference type="RefSeq" id="WP_051587129.1">
    <property type="nucleotide sequence ID" value="NZ_CP017076.1"/>
</dbReference>
<feature type="domain" description="RNA polymerase sigma-70 region 2" evidence="6">
    <location>
        <begin position="17"/>
        <end position="82"/>
    </location>
</feature>
<dbReference type="InterPro" id="IPR013324">
    <property type="entry name" value="RNA_pol_sigma_r3/r4-like"/>
</dbReference>
<evidence type="ECO:0008006" key="10">
    <source>
        <dbReference type="Google" id="ProtNLM"/>
    </source>
</evidence>
<dbReference type="Proteomes" id="UP000094626">
    <property type="component" value="Plasmid pSA1"/>
</dbReference>
<keyword evidence="3" id="KW-0731">Sigma factor</keyword>